<dbReference type="EMBL" id="LHQR01000069">
    <property type="protein sequence ID" value="KXG46652.1"/>
    <property type="molecule type" value="Genomic_DNA"/>
</dbReference>
<evidence type="ECO:0000313" key="2">
    <source>
        <dbReference type="Proteomes" id="UP000070168"/>
    </source>
</evidence>
<keyword evidence="2" id="KW-1185">Reference proteome</keyword>
<gene>
    <name evidence="1" type="ORF">PGRI_055080</name>
</gene>
<name>A0A135LCF5_PENPA</name>
<dbReference type="Proteomes" id="UP000070168">
    <property type="component" value="Unassembled WGS sequence"/>
</dbReference>
<dbReference type="OMA" id="RIIFTAN"/>
<sequence>MDILNDLDPSPISLASSTGTSITLPWAMSESGQLIAQLGTGCHLGKLQSNNAVAPFETQPAISAGTFRENIRFRNEVGAKSSFHKAITFSQANKSDHMIMSAEVSAGCEFANDMKGSVQSTIRTGVIYFDQPRLSLDAIADIRRSKRDRVYFSQQYGDYYVASLRLGADAGLLASVSTKNRSESESLEVKAKLHVLWWDIEKSYNEEHHAHEAWSVFDITAFETLSGLNVQSGALQQDPQTVAWNYIQGVSNLEKSVRDKMSELGLEEDKSLTHEDVQKI</sequence>
<proteinExistence type="predicted"/>
<evidence type="ECO:0000313" key="1">
    <source>
        <dbReference type="EMBL" id="KXG46652.1"/>
    </source>
</evidence>
<protein>
    <submittedName>
        <fullName evidence="1">Uncharacterized protein</fullName>
    </submittedName>
</protein>
<dbReference type="RefSeq" id="XP_040645188.1">
    <property type="nucleotide sequence ID" value="XM_040793221.1"/>
</dbReference>
<dbReference type="AlphaFoldDB" id="A0A135LCF5"/>
<dbReference type="OrthoDB" id="4457531at2759"/>
<organism evidence="1 2">
    <name type="scientific">Penicillium patulum</name>
    <name type="common">Penicillium griseofulvum</name>
    <dbReference type="NCBI Taxonomy" id="5078"/>
    <lineage>
        <taxon>Eukaryota</taxon>
        <taxon>Fungi</taxon>
        <taxon>Dikarya</taxon>
        <taxon>Ascomycota</taxon>
        <taxon>Pezizomycotina</taxon>
        <taxon>Eurotiomycetes</taxon>
        <taxon>Eurotiomycetidae</taxon>
        <taxon>Eurotiales</taxon>
        <taxon>Aspergillaceae</taxon>
        <taxon>Penicillium</taxon>
    </lineage>
</organism>
<dbReference type="GeneID" id="63708521"/>
<accession>A0A135LCF5</accession>
<comment type="caution">
    <text evidence="1">The sequence shown here is derived from an EMBL/GenBank/DDBJ whole genome shotgun (WGS) entry which is preliminary data.</text>
</comment>
<reference evidence="1 2" key="1">
    <citation type="journal article" date="2016" name="BMC Genomics">
        <title>Genome sequencing and secondary metabolism of the postharvest pathogen Penicillium griseofulvum.</title>
        <authorList>
            <person name="Banani H."/>
            <person name="Marcet-Houben M."/>
            <person name="Ballester A.R."/>
            <person name="Abbruscato P."/>
            <person name="Gonzalez-Candelas L."/>
            <person name="Gabaldon T."/>
            <person name="Spadaro D."/>
        </authorList>
    </citation>
    <scope>NUCLEOTIDE SEQUENCE [LARGE SCALE GENOMIC DNA]</scope>
    <source>
        <strain evidence="1 2">PG3</strain>
    </source>
</reference>